<dbReference type="EMBL" id="MT143144">
    <property type="protein sequence ID" value="QJA93382.1"/>
    <property type="molecule type" value="Genomic_DNA"/>
</dbReference>
<gene>
    <name evidence="1" type="ORF">MM415B04255_0013</name>
</gene>
<proteinExistence type="predicted"/>
<evidence type="ECO:0000313" key="1">
    <source>
        <dbReference type="EMBL" id="QJA93382.1"/>
    </source>
</evidence>
<sequence length="75" mass="8757">MIKYKLAMKQVQTIKDVFCDCCGKSCIDSCGMNYEHSYLSASWGYGSRKDDTSWGYYFCEECSDKIKKMFVRDDD</sequence>
<dbReference type="AlphaFoldDB" id="A0A6M3LII4"/>
<name>A0A6M3LII4_9ZZZZ</name>
<accession>A0A6M3LII4</accession>
<reference evidence="1" key="1">
    <citation type="submission" date="2020-03" db="EMBL/GenBank/DDBJ databases">
        <title>The deep terrestrial virosphere.</title>
        <authorList>
            <person name="Holmfeldt K."/>
            <person name="Nilsson E."/>
            <person name="Simone D."/>
            <person name="Lopez-Fernandez M."/>
            <person name="Wu X."/>
            <person name="de Brujin I."/>
            <person name="Lundin D."/>
            <person name="Andersson A."/>
            <person name="Bertilsson S."/>
            <person name="Dopson M."/>
        </authorList>
    </citation>
    <scope>NUCLEOTIDE SEQUENCE</scope>
    <source>
        <strain evidence="1">MM415B04255</strain>
    </source>
</reference>
<organism evidence="1">
    <name type="scientific">viral metagenome</name>
    <dbReference type="NCBI Taxonomy" id="1070528"/>
    <lineage>
        <taxon>unclassified sequences</taxon>
        <taxon>metagenomes</taxon>
        <taxon>organismal metagenomes</taxon>
    </lineage>
</organism>
<protein>
    <submittedName>
        <fullName evidence="1">Uncharacterized protein</fullName>
    </submittedName>
</protein>